<dbReference type="Pfam" id="PF04134">
    <property type="entry name" value="DCC1-like"/>
    <property type="match status" value="1"/>
</dbReference>
<proteinExistence type="predicted"/>
<protein>
    <submittedName>
        <fullName evidence="1">DCC1-like thiol-disulfide oxidoreductase family protein</fullName>
    </submittedName>
</protein>
<dbReference type="Proteomes" id="UP001168380">
    <property type="component" value="Unassembled WGS sequence"/>
</dbReference>
<comment type="caution">
    <text evidence="1">The sequence shown here is derived from an EMBL/GenBank/DDBJ whole genome shotgun (WGS) entry which is preliminary data.</text>
</comment>
<dbReference type="InterPro" id="IPR044691">
    <property type="entry name" value="DCC1_Trx"/>
</dbReference>
<accession>A0ABT8T9M6</accession>
<dbReference type="PANTHER" id="PTHR34290">
    <property type="entry name" value="SI:CH73-390P7.2"/>
    <property type="match status" value="1"/>
</dbReference>
<name>A0ABT8T9M6_9GAMM</name>
<gene>
    <name evidence="1" type="ORF">QWI16_01540</name>
</gene>
<dbReference type="InterPro" id="IPR007263">
    <property type="entry name" value="DCC1-like"/>
</dbReference>
<dbReference type="PANTHER" id="PTHR34290:SF2">
    <property type="entry name" value="OS04G0668800 PROTEIN"/>
    <property type="match status" value="1"/>
</dbReference>
<reference evidence="1" key="1">
    <citation type="submission" date="2023-07" db="EMBL/GenBank/DDBJ databases">
        <title>Gilvimarinus algae sp. nov., isolated from the surface of Kelp.</title>
        <authorList>
            <person name="Sun Y.Y."/>
            <person name="Gong Y."/>
            <person name="Du Z.J."/>
        </authorList>
    </citation>
    <scope>NUCLEOTIDE SEQUENCE</scope>
    <source>
        <strain evidence="1">SDUM040014</strain>
    </source>
</reference>
<keyword evidence="2" id="KW-1185">Reference proteome</keyword>
<organism evidence="1 2">
    <name type="scientific">Gilvimarinus algae</name>
    <dbReference type="NCBI Taxonomy" id="3058037"/>
    <lineage>
        <taxon>Bacteria</taxon>
        <taxon>Pseudomonadati</taxon>
        <taxon>Pseudomonadota</taxon>
        <taxon>Gammaproteobacteria</taxon>
        <taxon>Cellvibrionales</taxon>
        <taxon>Cellvibrionaceae</taxon>
        <taxon>Gilvimarinus</taxon>
    </lineage>
</organism>
<sequence>MPAILYFDGKCPLCRREMTLLQRLKRHELTLMDVHTAQVSAYQRQHMLRRLHLQFADKSWAIGLEANVAAWSFTPVGFLFKPLLWPGFRGLAEAAYERWASRRARRCDWIEPERDTGGVYGER</sequence>
<dbReference type="EMBL" id="JAULRT010000032">
    <property type="protein sequence ID" value="MDO3380836.1"/>
    <property type="molecule type" value="Genomic_DNA"/>
</dbReference>
<dbReference type="RefSeq" id="WP_302710957.1">
    <property type="nucleotide sequence ID" value="NZ_JAULRT010000032.1"/>
</dbReference>
<evidence type="ECO:0000313" key="2">
    <source>
        <dbReference type="Proteomes" id="UP001168380"/>
    </source>
</evidence>
<evidence type="ECO:0000313" key="1">
    <source>
        <dbReference type="EMBL" id="MDO3380836.1"/>
    </source>
</evidence>